<evidence type="ECO:0000256" key="9">
    <source>
        <dbReference type="ARBA" id="ARBA00022723"/>
    </source>
</evidence>
<evidence type="ECO:0000256" key="4">
    <source>
        <dbReference type="ARBA" id="ARBA00012513"/>
    </source>
</evidence>
<reference evidence="26 27" key="1">
    <citation type="journal article" date="2021" name="Cell">
        <title>Tracing the genetic footprints of vertebrate landing in non-teleost ray-finned fishes.</title>
        <authorList>
            <person name="Bi X."/>
            <person name="Wang K."/>
            <person name="Yang L."/>
            <person name="Pan H."/>
            <person name="Jiang H."/>
            <person name="Wei Q."/>
            <person name="Fang M."/>
            <person name="Yu H."/>
            <person name="Zhu C."/>
            <person name="Cai Y."/>
            <person name="He Y."/>
            <person name="Gan X."/>
            <person name="Zeng H."/>
            <person name="Yu D."/>
            <person name="Zhu Y."/>
            <person name="Jiang H."/>
            <person name="Qiu Q."/>
            <person name="Yang H."/>
            <person name="Zhang Y.E."/>
            <person name="Wang W."/>
            <person name="Zhu M."/>
            <person name="He S."/>
            <person name="Zhang G."/>
        </authorList>
    </citation>
    <scope>NUCLEOTIDE SEQUENCE [LARGE SCALE GENOMIC DNA]</scope>
    <source>
        <strain evidence="26">Bchr_013</strain>
    </source>
</reference>
<keyword evidence="8" id="KW-0808">Transferase</keyword>
<feature type="domain" description="Protein kinase" evidence="25">
    <location>
        <begin position="107"/>
        <end position="349"/>
    </location>
</feature>
<dbReference type="Gene3D" id="2.130.10.10">
    <property type="entry name" value="YVTN repeat-like/Quinoprotein amine dehydrogenase"/>
    <property type="match status" value="2"/>
</dbReference>
<evidence type="ECO:0000256" key="8">
    <source>
        <dbReference type="ARBA" id="ARBA00022679"/>
    </source>
</evidence>
<dbReference type="EMBL" id="JAATIS010003638">
    <property type="protein sequence ID" value="KAG2464178.1"/>
    <property type="molecule type" value="Genomic_DNA"/>
</dbReference>
<feature type="non-terminal residue" evidence="26">
    <location>
        <position position="1"/>
    </location>
</feature>
<evidence type="ECO:0000256" key="1">
    <source>
        <dbReference type="ARBA" id="ARBA00004395"/>
    </source>
</evidence>
<comment type="catalytic activity">
    <reaction evidence="18">
        <text>L-threonyl-[protein] + ATP = O-phospho-L-threonyl-[protein] + ADP + H(+)</text>
        <dbReference type="Rhea" id="RHEA:46608"/>
        <dbReference type="Rhea" id="RHEA-COMP:11060"/>
        <dbReference type="Rhea" id="RHEA-COMP:11605"/>
        <dbReference type="ChEBI" id="CHEBI:15378"/>
        <dbReference type="ChEBI" id="CHEBI:30013"/>
        <dbReference type="ChEBI" id="CHEBI:30616"/>
        <dbReference type="ChEBI" id="CHEBI:61977"/>
        <dbReference type="ChEBI" id="CHEBI:456216"/>
        <dbReference type="EC" id="2.7.11.1"/>
    </reaction>
</comment>
<dbReference type="GO" id="GO:0006406">
    <property type="term" value="P:mRNA export from nucleus"/>
    <property type="evidence" value="ECO:0007669"/>
    <property type="project" value="TreeGrafter"/>
</dbReference>
<keyword evidence="13 24" id="KW-0067">ATP-binding</keyword>
<evidence type="ECO:0000256" key="16">
    <source>
        <dbReference type="ARBA" id="ARBA00023136"/>
    </source>
</evidence>
<name>A0A8X7X8H2_POLSE</name>
<dbReference type="SUPFAM" id="SSF56112">
    <property type="entry name" value="Protein kinase-like (PK-like)"/>
    <property type="match status" value="1"/>
</dbReference>
<dbReference type="GO" id="GO:0005776">
    <property type="term" value="C:autophagosome"/>
    <property type="evidence" value="ECO:0007669"/>
    <property type="project" value="UniProtKB-SubCell"/>
</dbReference>
<dbReference type="InterPro" id="IPR011009">
    <property type="entry name" value="Kinase-like_dom_sf"/>
</dbReference>
<dbReference type="InterPro" id="IPR017441">
    <property type="entry name" value="Protein_kinase_ATP_BS"/>
</dbReference>
<dbReference type="Gene3D" id="3.30.200.20">
    <property type="entry name" value="Phosphorylase Kinase, domain 1"/>
    <property type="match status" value="1"/>
</dbReference>
<evidence type="ECO:0000256" key="17">
    <source>
        <dbReference type="ARBA" id="ARBA00023306"/>
    </source>
</evidence>
<dbReference type="GO" id="GO:0000346">
    <property type="term" value="C:transcription export complex"/>
    <property type="evidence" value="ECO:0007669"/>
    <property type="project" value="TreeGrafter"/>
</dbReference>
<protein>
    <recommendedName>
        <fullName evidence="21">Membrane-associated tyrosine- and threonine-specific cdc2-inhibitory kinase</fullName>
        <ecNumber evidence="4">2.7.11.1</ecNumber>
    </recommendedName>
    <alternativeName>
        <fullName evidence="22">Myt1 kinase</fullName>
    </alternativeName>
</protein>
<dbReference type="PROSITE" id="PS00678">
    <property type="entry name" value="WD_REPEATS_1"/>
    <property type="match status" value="1"/>
</dbReference>
<comment type="similarity">
    <text evidence="3">Belongs to the WD repeat THOC6 family.</text>
</comment>
<dbReference type="InterPro" id="IPR001680">
    <property type="entry name" value="WD40_rpt"/>
</dbReference>
<dbReference type="FunFam" id="1.10.510.10:FF:000315">
    <property type="entry name" value="membrane-associated tyrosine- and threonine-specific cdc2-inhibitory kinase"/>
    <property type="match status" value="1"/>
</dbReference>
<proteinExistence type="inferred from homology"/>
<evidence type="ECO:0000256" key="3">
    <source>
        <dbReference type="ARBA" id="ARBA00009728"/>
    </source>
</evidence>
<dbReference type="PROSITE" id="PS50082">
    <property type="entry name" value="WD_REPEATS_2"/>
    <property type="match status" value="1"/>
</dbReference>
<evidence type="ECO:0000256" key="10">
    <source>
        <dbReference type="ARBA" id="ARBA00022737"/>
    </source>
</evidence>
<dbReference type="Proteomes" id="UP000886611">
    <property type="component" value="Unassembled WGS sequence"/>
</dbReference>
<keyword evidence="10" id="KW-0677">Repeat</keyword>
<dbReference type="InterPro" id="IPR019775">
    <property type="entry name" value="WD40_repeat_CS"/>
</dbReference>
<dbReference type="FunFam" id="3.30.200.20:FF:000280">
    <property type="entry name" value="membrane-associated tyrosine- and threonine-specific cdc2-inhibitory kinase"/>
    <property type="match status" value="1"/>
</dbReference>
<evidence type="ECO:0000256" key="19">
    <source>
        <dbReference type="ARBA" id="ARBA00048679"/>
    </source>
</evidence>
<dbReference type="Pfam" id="PF00400">
    <property type="entry name" value="WD40"/>
    <property type="match status" value="2"/>
</dbReference>
<sequence>MPVPPEPKVLHTPIPVPIFFNEEKTFSLKKRAPANGLSSVANGLCQSLPPRPPSKGGAPVSRMFLNREYSWSHPRPRGVSFRESAEQNLSFSHYDESKKESYFQQCFRCICILGRGSFGEVYKVRSLEDGQLYAVKCSMERFRGVGDRQQKLQEVLKHERLPPHPNCVTFKKAWEEKGRLYIQTELCQGSLQQLLPSSEGEVWDILSDLLCALRHLHSHNMLHLDIKPANVFLSTSGRCKLGDFGLVLDLGDKKNGQEGDPRYMAPELLQGKFTPAADVFSLGMTILELACNIELPKGGDAWQQIRQGYLPPEITSGLSPMMLNILKMMLHPNPSKRATVFQLCSLPFIRRIVWKRNLSLKLKESLRSMQAAIQFDPERPLQVLHMTIFSQSFSPCGRFLAAGNNYGEIAIFSLCAALSADATENSQKPIVTFKAHDGPIFSLLSTDTQLLSSGNGEVRAWNWAELVKKDGSLLLGCGDNNIHIMDLESGMFKGVLKGHKDYVHCLALRDSAGECLSGGEDGAVRIWDLKTCSLVQAIEVFKYPECARPQYGKWISCLATDSDWMILSIGDSPFVSHCQLNGDIRARIPCTPPNLYSLQLNENSPEHRVLAVSGSSSKIDVFTNFGYRAFSLSFT</sequence>
<dbReference type="GO" id="GO:0046872">
    <property type="term" value="F:metal ion binding"/>
    <property type="evidence" value="ECO:0007669"/>
    <property type="project" value="UniProtKB-KW"/>
</dbReference>
<dbReference type="PROSITE" id="PS50011">
    <property type="entry name" value="PROTEIN_KINASE_DOM"/>
    <property type="match status" value="1"/>
</dbReference>
<evidence type="ECO:0000256" key="5">
    <source>
        <dbReference type="ARBA" id="ARBA00022527"/>
    </source>
</evidence>
<evidence type="ECO:0000256" key="11">
    <source>
        <dbReference type="ARBA" id="ARBA00022741"/>
    </source>
</evidence>
<dbReference type="PANTHER" id="PTHR44411:SF1">
    <property type="entry name" value="THO COMPLEX SUBUNIT 6 HOMOLOG"/>
    <property type="match status" value="1"/>
</dbReference>
<dbReference type="InterPro" id="IPR000719">
    <property type="entry name" value="Prot_kinase_dom"/>
</dbReference>
<keyword evidence="6" id="KW-0597">Phosphoprotein</keyword>
<dbReference type="PROSITE" id="PS50294">
    <property type="entry name" value="WD_REPEATS_REGION"/>
    <property type="match status" value="1"/>
</dbReference>
<feature type="non-terminal residue" evidence="26">
    <location>
        <position position="635"/>
    </location>
</feature>
<evidence type="ECO:0000256" key="7">
    <source>
        <dbReference type="ARBA" id="ARBA00022574"/>
    </source>
</evidence>
<keyword evidence="15" id="KW-0333">Golgi apparatus</keyword>
<dbReference type="SUPFAM" id="SSF50978">
    <property type="entry name" value="WD40 repeat-like"/>
    <property type="match status" value="1"/>
</dbReference>
<keyword evidence="27" id="KW-1185">Reference proteome</keyword>
<comment type="catalytic activity">
    <reaction evidence="19">
        <text>L-seryl-[protein] + ATP = O-phospho-L-seryl-[protein] + ADP + H(+)</text>
        <dbReference type="Rhea" id="RHEA:17989"/>
        <dbReference type="Rhea" id="RHEA-COMP:9863"/>
        <dbReference type="Rhea" id="RHEA-COMP:11604"/>
        <dbReference type="ChEBI" id="CHEBI:15378"/>
        <dbReference type="ChEBI" id="CHEBI:29999"/>
        <dbReference type="ChEBI" id="CHEBI:30616"/>
        <dbReference type="ChEBI" id="CHEBI:83421"/>
        <dbReference type="ChEBI" id="CHEBI:456216"/>
        <dbReference type="EC" id="2.7.11.1"/>
    </reaction>
</comment>
<keyword evidence="14" id="KW-0460">Magnesium</keyword>
<evidence type="ECO:0000256" key="23">
    <source>
        <dbReference type="PROSITE-ProRule" id="PRU00221"/>
    </source>
</evidence>
<dbReference type="PROSITE" id="PS00107">
    <property type="entry name" value="PROTEIN_KINASE_ATP"/>
    <property type="match status" value="1"/>
</dbReference>
<comment type="subcellular location">
    <subcellularLocation>
        <location evidence="2">Cytoplasmic vesicle</location>
        <location evidence="2">Autophagosome</location>
    </subcellularLocation>
    <subcellularLocation>
        <location evidence="1">Golgi apparatus membrane</location>
        <topology evidence="1">Peripheral membrane protein</topology>
    </subcellularLocation>
</comment>
<dbReference type="SMART" id="SM00220">
    <property type="entry name" value="S_TKc"/>
    <property type="match status" value="1"/>
</dbReference>
<evidence type="ECO:0000256" key="2">
    <source>
        <dbReference type="ARBA" id="ARBA00004419"/>
    </source>
</evidence>
<feature type="binding site" evidence="24">
    <location>
        <position position="136"/>
    </location>
    <ligand>
        <name>ATP</name>
        <dbReference type="ChEBI" id="CHEBI:30616"/>
    </ligand>
</feature>
<dbReference type="AlphaFoldDB" id="A0A8X7X8H2"/>
<comment type="caution">
    <text evidence="26">The sequence shown here is derived from an EMBL/GenBank/DDBJ whole genome shotgun (WGS) entry which is preliminary data.</text>
</comment>
<evidence type="ECO:0000256" key="18">
    <source>
        <dbReference type="ARBA" id="ARBA00047899"/>
    </source>
</evidence>
<dbReference type="SMART" id="SM00320">
    <property type="entry name" value="WD40"/>
    <property type="match status" value="3"/>
</dbReference>
<dbReference type="Pfam" id="PF00069">
    <property type="entry name" value="Pkinase"/>
    <property type="match status" value="1"/>
</dbReference>
<gene>
    <name evidence="26" type="primary">Pkmyt1</name>
    <name evidence="26" type="ORF">GTO96_0002262</name>
</gene>
<organism evidence="26 27">
    <name type="scientific">Polypterus senegalus</name>
    <name type="common">Senegal bichir</name>
    <dbReference type="NCBI Taxonomy" id="55291"/>
    <lineage>
        <taxon>Eukaryota</taxon>
        <taxon>Metazoa</taxon>
        <taxon>Chordata</taxon>
        <taxon>Craniata</taxon>
        <taxon>Vertebrata</taxon>
        <taxon>Euteleostomi</taxon>
        <taxon>Actinopterygii</taxon>
        <taxon>Polypteriformes</taxon>
        <taxon>Polypteridae</taxon>
        <taxon>Polypterus</taxon>
    </lineage>
</organism>
<accession>A0A8X7X8H2</accession>
<evidence type="ECO:0000259" key="25">
    <source>
        <dbReference type="PROSITE" id="PS50011"/>
    </source>
</evidence>
<evidence type="ECO:0000256" key="20">
    <source>
        <dbReference type="ARBA" id="ARBA00056966"/>
    </source>
</evidence>
<dbReference type="CDD" id="cd14050">
    <property type="entry name" value="PKc_Myt1"/>
    <property type="match status" value="1"/>
</dbReference>
<dbReference type="InterPro" id="IPR036322">
    <property type="entry name" value="WD40_repeat_dom_sf"/>
</dbReference>
<dbReference type="GO" id="GO:0004674">
    <property type="term" value="F:protein serine/threonine kinase activity"/>
    <property type="evidence" value="ECO:0007669"/>
    <property type="project" value="UniProtKB-KW"/>
</dbReference>
<keyword evidence="7 23" id="KW-0853">WD repeat</keyword>
<dbReference type="PROSITE" id="PS00108">
    <property type="entry name" value="PROTEIN_KINASE_ST"/>
    <property type="match status" value="1"/>
</dbReference>
<dbReference type="InterPro" id="IPR008271">
    <property type="entry name" value="Ser/Thr_kinase_AS"/>
</dbReference>
<evidence type="ECO:0000256" key="6">
    <source>
        <dbReference type="ARBA" id="ARBA00022553"/>
    </source>
</evidence>
<dbReference type="InterPro" id="IPR042626">
    <property type="entry name" value="THOC6"/>
</dbReference>
<keyword evidence="11 24" id="KW-0547">Nucleotide-binding</keyword>
<evidence type="ECO:0000256" key="14">
    <source>
        <dbReference type="ARBA" id="ARBA00022842"/>
    </source>
</evidence>
<dbReference type="InterPro" id="IPR015943">
    <property type="entry name" value="WD40/YVTN_repeat-like_dom_sf"/>
</dbReference>
<evidence type="ECO:0000256" key="22">
    <source>
        <dbReference type="ARBA" id="ARBA00084081"/>
    </source>
</evidence>
<evidence type="ECO:0000313" key="27">
    <source>
        <dbReference type="Proteomes" id="UP000886611"/>
    </source>
</evidence>
<dbReference type="EC" id="2.7.11.1" evidence="4"/>
<evidence type="ECO:0000256" key="13">
    <source>
        <dbReference type="ARBA" id="ARBA00022840"/>
    </source>
</evidence>
<keyword evidence="9" id="KW-0479">Metal-binding</keyword>
<keyword evidence="17" id="KW-0131">Cell cycle</keyword>
<comment type="function">
    <text evidence="20">Acts as a negative regulator of entry into mitosis (G2 to M transition) by phosphorylation of the CDK1 kinase specifically when CDK1 is complexed to cyclins. Mediates phosphorylation of CDK1 predominantly on 'Thr-14'. Also involved in Golgi fragmentation. May be involved in phosphorylation of CDK1 on 'Tyr-15' to a lesser degree, however tyrosine kinase activity is unclear and may be indirect.</text>
</comment>
<keyword evidence="16" id="KW-0472">Membrane</keyword>
<dbReference type="GO" id="GO:0005524">
    <property type="term" value="F:ATP binding"/>
    <property type="evidence" value="ECO:0007669"/>
    <property type="project" value="UniProtKB-UniRule"/>
</dbReference>
<keyword evidence="12 26" id="KW-0418">Kinase</keyword>
<evidence type="ECO:0000256" key="15">
    <source>
        <dbReference type="ARBA" id="ARBA00023034"/>
    </source>
</evidence>
<dbReference type="PANTHER" id="PTHR44411">
    <property type="entry name" value="THO COMPLEX SUBUNIT 6 HOMOLOG"/>
    <property type="match status" value="1"/>
</dbReference>
<evidence type="ECO:0000256" key="24">
    <source>
        <dbReference type="PROSITE-ProRule" id="PRU10141"/>
    </source>
</evidence>
<feature type="repeat" description="WD" evidence="23">
    <location>
        <begin position="496"/>
        <end position="537"/>
    </location>
</feature>
<dbReference type="Gene3D" id="1.10.510.10">
    <property type="entry name" value="Transferase(Phosphotransferase) domain 1"/>
    <property type="match status" value="1"/>
</dbReference>
<evidence type="ECO:0000313" key="26">
    <source>
        <dbReference type="EMBL" id="KAG2464178.1"/>
    </source>
</evidence>
<evidence type="ECO:0000256" key="12">
    <source>
        <dbReference type="ARBA" id="ARBA00022777"/>
    </source>
</evidence>
<keyword evidence="5" id="KW-0723">Serine/threonine-protein kinase</keyword>
<evidence type="ECO:0000256" key="21">
    <source>
        <dbReference type="ARBA" id="ARBA00074601"/>
    </source>
</evidence>
<dbReference type="GO" id="GO:0000347">
    <property type="term" value="C:THO complex"/>
    <property type="evidence" value="ECO:0007669"/>
    <property type="project" value="TreeGrafter"/>
</dbReference>
<dbReference type="GO" id="GO:0000139">
    <property type="term" value="C:Golgi membrane"/>
    <property type="evidence" value="ECO:0007669"/>
    <property type="project" value="UniProtKB-SubCell"/>
</dbReference>